<evidence type="ECO:0000313" key="2">
    <source>
        <dbReference type="EMBL" id="MBA6149672.1"/>
    </source>
</evidence>
<feature type="domain" description="Dit-like phage tail protein N-terminal" evidence="1">
    <location>
        <begin position="23"/>
        <end position="176"/>
    </location>
</feature>
<sequence>MSIADGVMSIFSKTLPMLGPIEFDAKLEGATSKAVQLTEFPVEFCTNGNDHARLLPDRYLLTGAVSNTPLGIGLDDLGMMGVGAISSAIGGVAGAAISTVSAYLLSGSEATRAATAWAALTALLQSRSRFDLVTEYETLKNMVLIRLDQRTRPDDEDGLVFVAELQQARVISSQITRGVTSADQLLQNDPVATQGAPMVSSGFASVEVIQ</sequence>
<evidence type="ECO:0000313" key="3">
    <source>
        <dbReference type="Proteomes" id="UP000577346"/>
    </source>
</evidence>
<dbReference type="Pfam" id="PF21821">
    <property type="entry name" value="Dit_like"/>
    <property type="match status" value="1"/>
</dbReference>
<name>A0A7W2LZ07_9PSED</name>
<protein>
    <recommendedName>
        <fullName evidence="1">Dit-like phage tail protein N-terminal domain-containing protein</fullName>
    </recommendedName>
</protein>
<dbReference type="EMBL" id="JACGDA010000048">
    <property type="protein sequence ID" value="MBA6149672.1"/>
    <property type="molecule type" value="Genomic_DNA"/>
</dbReference>
<dbReference type="InterPro" id="IPR048494">
    <property type="entry name" value="Dit-like_N"/>
</dbReference>
<gene>
    <name evidence="2" type="ORF">H4C15_19525</name>
</gene>
<reference evidence="2 3" key="1">
    <citation type="submission" date="2020-07" db="EMBL/GenBank/DDBJ databases">
        <title>Diversity of carbapenemase encoding genes among Pseudomonas putida group clinical isolates in a tertiary Brazilian hospital.</title>
        <authorList>
            <person name="Alberto-Lei F."/>
            <person name="Nodari C.S."/>
            <person name="Streling A.P."/>
            <person name="Paulino J.T."/>
            <person name="Bessa-Neto F.O."/>
            <person name="Cayo R."/>
            <person name="Gales A.C."/>
        </authorList>
    </citation>
    <scope>NUCLEOTIDE SEQUENCE [LARGE SCALE GENOMIC DNA]</scope>
    <source>
        <strain evidence="2 3">11213</strain>
    </source>
</reference>
<dbReference type="Proteomes" id="UP000577346">
    <property type="component" value="Unassembled WGS sequence"/>
</dbReference>
<organism evidence="2 3">
    <name type="scientific">Pseudomonas juntendi</name>
    <dbReference type="NCBI Taxonomy" id="2666183"/>
    <lineage>
        <taxon>Bacteria</taxon>
        <taxon>Pseudomonadati</taxon>
        <taxon>Pseudomonadota</taxon>
        <taxon>Gammaproteobacteria</taxon>
        <taxon>Pseudomonadales</taxon>
        <taxon>Pseudomonadaceae</taxon>
        <taxon>Pseudomonas</taxon>
    </lineage>
</organism>
<accession>A0A7W2LZ07</accession>
<evidence type="ECO:0000259" key="1">
    <source>
        <dbReference type="Pfam" id="PF21821"/>
    </source>
</evidence>
<dbReference type="RefSeq" id="WP_182337024.1">
    <property type="nucleotide sequence ID" value="NZ_JACGDA010000048.1"/>
</dbReference>
<comment type="caution">
    <text evidence="2">The sequence shown here is derived from an EMBL/GenBank/DDBJ whole genome shotgun (WGS) entry which is preliminary data.</text>
</comment>
<proteinExistence type="predicted"/>
<dbReference type="AlphaFoldDB" id="A0A7W2LZ07"/>